<gene>
    <name evidence="3" type="ORF">HNQ03_000693</name>
</gene>
<keyword evidence="4" id="KW-1185">Reference proteome</keyword>
<dbReference type="GO" id="GO:0030153">
    <property type="term" value="P:bacteriocin immunity"/>
    <property type="evidence" value="ECO:0007669"/>
    <property type="project" value="InterPro"/>
</dbReference>
<organism evidence="3 4">
    <name type="scientific">Frigoriflavimonas asaccharolytica</name>
    <dbReference type="NCBI Taxonomy" id="2735899"/>
    <lineage>
        <taxon>Bacteria</taxon>
        <taxon>Pseudomonadati</taxon>
        <taxon>Bacteroidota</taxon>
        <taxon>Flavobacteriia</taxon>
        <taxon>Flavobacteriales</taxon>
        <taxon>Weeksellaceae</taxon>
        <taxon>Frigoriflavimonas</taxon>
    </lineage>
</organism>
<evidence type="ECO:0000256" key="1">
    <source>
        <dbReference type="SAM" id="Phobius"/>
    </source>
</evidence>
<dbReference type="Proteomes" id="UP000610746">
    <property type="component" value="Unassembled WGS sequence"/>
</dbReference>
<dbReference type="InterPro" id="IPR009589">
    <property type="entry name" value="PH_YyaB-like"/>
</dbReference>
<keyword evidence="1" id="KW-0472">Membrane</keyword>
<keyword evidence="1" id="KW-0812">Transmembrane</keyword>
<sequence length="151" mass="18006">MEEIIFKTKKIDKVFFMLYLGIILLLLSISWYTYLEKDDFFVFLPMGLIIISLLFLSFGGRYFFKIIVKENKLTIRFLFNIYTTEIEKITKIRKGETMWSGFHKYGTGTKGLIIFAKYHNDLYITPENELLFIETLQKINPQIIFENIENN</sequence>
<proteinExistence type="predicted"/>
<dbReference type="Pfam" id="PF06713">
    <property type="entry name" value="bPH_4"/>
    <property type="match status" value="1"/>
</dbReference>
<name>A0A8J8G5X1_9FLAO</name>
<evidence type="ECO:0000313" key="4">
    <source>
        <dbReference type="Proteomes" id="UP000610746"/>
    </source>
</evidence>
<dbReference type="EMBL" id="JABSNO010000004">
    <property type="protein sequence ID" value="NRS91626.1"/>
    <property type="molecule type" value="Genomic_DNA"/>
</dbReference>
<protein>
    <recommendedName>
        <fullName evidence="2">Uncharacterized protein YyaB-like PH domain-containing protein</fullName>
    </recommendedName>
</protein>
<dbReference type="RefSeq" id="WP_173778254.1">
    <property type="nucleotide sequence ID" value="NZ_JABSNO010000004.1"/>
</dbReference>
<dbReference type="AlphaFoldDB" id="A0A8J8G5X1"/>
<keyword evidence="1" id="KW-1133">Transmembrane helix</keyword>
<feature type="domain" description="Uncharacterized protein YyaB-like PH" evidence="2">
    <location>
        <begin position="67"/>
        <end position="140"/>
    </location>
</feature>
<feature type="transmembrane region" description="Helical" evidence="1">
    <location>
        <begin position="40"/>
        <end position="64"/>
    </location>
</feature>
<feature type="transmembrane region" description="Helical" evidence="1">
    <location>
        <begin position="14"/>
        <end position="34"/>
    </location>
</feature>
<accession>A0A8J8G5X1</accession>
<reference evidence="3" key="1">
    <citation type="submission" date="2020-05" db="EMBL/GenBank/DDBJ databases">
        <title>Genomic Encyclopedia of Type Strains, Phase IV (KMG-V): Genome sequencing to study the core and pangenomes of soil and plant-associated prokaryotes.</title>
        <authorList>
            <person name="Whitman W."/>
        </authorList>
    </citation>
    <scope>NUCLEOTIDE SEQUENCE</scope>
    <source>
        <strain evidence="3">16F</strain>
    </source>
</reference>
<comment type="caution">
    <text evidence="3">The sequence shown here is derived from an EMBL/GenBank/DDBJ whole genome shotgun (WGS) entry which is preliminary data.</text>
</comment>
<evidence type="ECO:0000313" key="3">
    <source>
        <dbReference type="EMBL" id="NRS91626.1"/>
    </source>
</evidence>
<evidence type="ECO:0000259" key="2">
    <source>
        <dbReference type="Pfam" id="PF06713"/>
    </source>
</evidence>